<dbReference type="GO" id="GO:0009055">
    <property type="term" value="F:electron transfer activity"/>
    <property type="evidence" value="ECO:0007669"/>
    <property type="project" value="InterPro"/>
</dbReference>
<evidence type="ECO:0000259" key="6">
    <source>
        <dbReference type="PROSITE" id="PS51007"/>
    </source>
</evidence>
<proteinExistence type="predicted"/>
<reference evidence="7 8" key="1">
    <citation type="submission" date="2018-08" db="EMBL/GenBank/DDBJ databases">
        <title>Chitinophaga sp. K20C18050901, a novel bacterium isolated from forest soil.</title>
        <authorList>
            <person name="Wang C."/>
        </authorList>
    </citation>
    <scope>NUCLEOTIDE SEQUENCE [LARGE SCALE GENOMIC DNA]</scope>
    <source>
        <strain evidence="7 8">K20C18050901</strain>
    </source>
</reference>
<dbReference type="SUPFAM" id="SSF46626">
    <property type="entry name" value="Cytochrome c"/>
    <property type="match status" value="1"/>
</dbReference>
<dbReference type="RefSeq" id="WP_116852843.1">
    <property type="nucleotide sequence ID" value="NZ_QTJV01000002.1"/>
</dbReference>
<feature type="compositionally biased region" description="Low complexity" evidence="5">
    <location>
        <begin position="198"/>
        <end position="214"/>
    </location>
</feature>
<dbReference type="PANTHER" id="PTHR40394:SF2">
    <property type="entry name" value="QUINOL:CYTOCHROME C OXIDOREDUCTASE MEMBRANE PROTEIN"/>
    <property type="match status" value="1"/>
</dbReference>
<dbReference type="Gene3D" id="1.10.760.10">
    <property type="entry name" value="Cytochrome c-like domain"/>
    <property type="match status" value="1"/>
</dbReference>
<dbReference type="OrthoDB" id="9796771at2"/>
<dbReference type="PROSITE" id="PS51007">
    <property type="entry name" value="CYTC"/>
    <property type="match status" value="1"/>
</dbReference>
<keyword evidence="8" id="KW-1185">Reference proteome</keyword>
<gene>
    <name evidence="7" type="ORF">DXN04_08215</name>
</gene>
<keyword evidence="2 4" id="KW-0479">Metal-binding</keyword>
<keyword evidence="1 4" id="KW-0349">Heme</keyword>
<organism evidence="7 8">
    <name type="scientific">Chitinophaga silvisoli</name>
    <dbReference type="NCBI Taxonomy" id="2291814"/>
    <lineage>
        <taxon>Bacteria</taxon>
        <taxon>Pseudomonadati</taxon>
        <taxon>Bacteroidota</taxon>
        <taxon>Chitinophagia</taxon>
        <taxon>Chitinophagales</taxon>
        <taxon>Chitinophagaceae</taxon>
        <taxon>Chitinophaga</taxon>
    </lineage>
</organism>
<dbReference type="Pfam" id="PF13442">
    <property type="entry name" value="Cytochrome_CBB3"/>
    <property type="match status" value="1"/>
</dbReference>
<protein>
    <submittedName>
        <fullName evidence="7">Cytochrome c</fullName>
    </submittedName>
</protein>
<feature type="domain" description="Cytochrome c" evidence="6">
    <location>
        <begin position="93"/>
        <end position="182"/>
    </location>
</feature>
<evidence type="ECO:0000256" key="5">
    <source>
        <dbReference type="SAM" id="MobiDB-lite"/>
    </source>
</evidence>
<evidence type="ECO:0000313" key="7">
    <source>
        <dbReference type="EMBL" id="RFM35364.1"/>
    </source>
</evidence>
<dbReference type="AlphaFoldDB" id="A0A3E1P5I2"/>
<dbReference type="PANTHER" id="PTHR40394">
    <property type="entry name" value="LIPOPROTEIN-RELATED"/>
    <property type="match status" value="1"/>
</dbReference>
<dbReference type="EMBL" id="QTJV01000002">
    <property type="protein sequence ID" value="RFM35364.1"/>
    <property type="molecule type" value="Genomic_DNA"/>
</dbReference>
<evidence type="ECO:0000313" key="8">
    <source>
        <dbReference type="Proteomes" id="UP000261174"/>
    </source>
</evidence>
<dbReference type="Proteomes" id="UP000261174">
    <property type="component" value="Unassembled WGS sequence"/>
</dbReference>
<dbReference type="InterPro" id="IPR036909">
    <property type="entry name" value="Cyt_c-like_dom_sf"/>
</dbReference>
<evidence type="ECO:0000256" key="1">
    <source>
        <dbReference type="ARBA" id="ARBA00022617"/>
    </source>
</evidence>
<accession>A0A3E1P5I2</accession>
<dbReference type="GO" id="GO:0020037">
    <property type="term" value="F:heme binding"/>
    <property type="evidence" value="ECO:0007669"/>
    <property type="project" value="InterPro"/>
</dbReference>
<comment type="caution">
    <text evidence="7">The sequence shown here is derived from an EMBL/GenBank/DDBJ whole genome shotgun (WGS) entry which is preliminary data.</text>
</comment>
<name>A0A3E1P5I2_9BACT</name>
<evidence type="ECO:0000256" key="4">
    <source>
        <dbReference type="PROSITE-ProRule" id="PRU00433"/>
    </source>
</evidence>
<sequence>MKRTSNILIAAALVSGALVSVSCNRGENNRKPGRIYMPDMYESRAYEFYNEKVSSMKPVDGTVKRGELLPYHLKAEDTALANGVKNPLILAKADLEEGKRLFNIYCGICHGTKLDGNGPLYKDGTGPYVAAPANLASGAKASYTEGRLFHVMTYGYNVMGSYASQLDRTQRWKIAAYIRSVQNGGANPPTLVDGDTKPAAAPAPAEAATAAAPTSDSTAHK</sequence>
<evidence type="ECO:0000256" key="2">
    <source>
        <dbReference type="ARBA" id="ARBA00022723"/>
    </source>
</evidence>
<keyword evidence="3 4" id="KW-0408">Iron</keyword>
<dbReference type="GO" id="GO:0046872">
    <property type="term" value="F:metal ion binding"/>
    <property type="evidence" value="ECO:0007669"/>
    <property type="project" value="UniProtKB-KW"/>
</dbReference>
<feature type="region of interest" description="Disordered" evidence="5">
    <location>
        <begin position="186"/>
        <end position="221"/>
    </location>
</feature>
<evidence type="ECO:0000256" key="3">
    <source>
        <dbReference type="ARBA" id="ARBA00023004"/>
    </source>
</evidence>
<dbReference type="InterPro" id="IPR009056">
    <property type="entry name" value="Cyt_c-like_dom"/>
</dbReference>
<dbReference type="PROSITE" id="PS51257">
    <property type="entry name" value="PROKAR_LIPOPROTEIN"/>
    <property type="match status" value="1"/>
</dbReference>